<accession>A0A0K0XV15</accession>
<proteinExistence type="predicted"/>
<dbReference type="Proteomes" id="UP000066624">
    <property type="component" value="Chromosome"/>
</dbReference>
<gene>
    <name evidence="1" type="ORF">WM2015_1086</name>
</gene>
<keyword evidence="2" id="KW-1185">Reference proteome</keyword>
<dbReference type="AlphaFoldDB" id="A0A0K0XV15"/>
<dbReference type="RefSeq" id="WP_183971365.1">
    <property type="nucleotide sequence ID" value="NZ_JACHIC010000001.1"/>
</dbReference>
<evidence type="ECO:0000313" key="1">
    <source>
        <dbReference type="EMBL" id="AKS41461.1"/>
    </source>
</evidence>
<protein>
    <submittedName>
        <fullName evidence="1">Uncharacterized protein</fullName>
    </submittedName>
</protein>
<evidence type="ECO:0000313" key="2">
    <source>
        <dbReference type="Proteomes" id="UP000066624"/>
    </source>
</evidence>
<dbReference type="EMBL" id="CP012154">
    <property type="protein sequence ID" value="AKS41461.1"/>
    <property type="molecule type" value="Genomic_DNA"/>
</dbReference>
<dbReference type="KEGG" id="wma:WM2015_1086"/>
<organism evidence="1 2">
    <name type="scientific">Wenzhouxiangella marina</name>
    <dbReference type="NCBI Taxonomy" id="1579979"/>
    <lineage>
        <taxon>Bacteria</taxon>
        <taxon>Pseudomonadati</taxon>
        <taxon>Pseudomonadota</taxon>
        <taxon>Gammaproteobacteria</taxon>
        <taxon>Chromatiales</taxon>
        <taxon>Wenzhouxiangellaceae</taxon>
        <taxon>Wenzhouxiangella</taxon>
    </lineage>
</organism>
<reference evidence="1 2" key="1">
    <citation type="submission" date="2015-07" db="EMBL/GenBank/DDBJ databases">
        <authorList>
            <person name="Noorani M."/>
        </authorList>
    </citation>
    <scope>NUCLEOTIDE SEQUENCE [LARGE SCALE GENOMIC DNA]</scope>
    <source>
        <strain evidence="1 2">KCTC 42284</strain>
    </source>
</reference>
<name>A0A0K0XV15_9GAMM</name>
<sequence length="368" mass="41167">MRLGKYTVDEMVHHTGRWSWVRLSKGGQRYFGRLSDPLGLPRAMLGQELFNEIRRTERRPGLLAELMPTGGLFEPARQQILLTYESDFQPLVHLPPRDQRMVQLRSLLVHEQLAGTSTAATDIWIDPQGRAWLDPTEPTRTTARSLDNPDWASSPPLLAYTKALQNLNALVQFDDEADPLARLNSDEPLNFSQRALLALYDRAVGTQAGLKGFLDDPQAFLESYGGRCNFAGTGPASMITYDPSQSTPSEGDCDHEWFNGLFWEPCRVYRADAKDPKQEDFFLIETNFGLCFEGKWLKEDQLRARSVASAQADITAVSGSGESLEEGALFTLCSAPQILARVLEARCDGSVALEFKQARLSRTLVNRI</sequence>